<proteinExistence type="predicted"/>
<organism evidence="1 2">
    <name type="scientific">Cetraspora pellucida</name>
    <dbReference type="NCBI Taxonomy" id="1433469"/>
    <lineage>
        <taxon>Eukaryota</taxon>
        <taxon>Fungi</taxon>
        <taxon>Fungi incertae sedis</taxon>
        <taxon>Mucoromycota</taxon>
        <taxon>Glomeromycotina</taxon>
        <taxon>Glomeromycetes</taxon>
        <taxon>Diversisporales</taxon>
        <taxon>Gigasporaceae</taxon>
        <taxon>Cetraspora</taxon>
    </lineage>
</organism>
<evidence type="ECO:0000313" key="2">
    <source>
        <dbReference type="Proteomes" id="UP000789366"/>
    </source>
</evidence>
<comment type="caution">
    <text evidence="1">The sequence shown here is derived from an EMBL/GenBank/DDBJ whole genome shotgun (WGS) entry which is preliminary data.</text>
</comment>
<name>A0ACA9KH10_9GLOM</name>
<gene>
    <name evidence="1" type="ORF">SPELUC_LOCUS1647</name>
</gene>
<protein>
    <submittedName>
        <fullName evidence="1">2287_t:CDS:1</fullName>
    </submittedName>
</protein>
<reference evidence="1" key="1">
    <citation type="submission" date="2021-06" db="EMBL/GenBank/DDBJ databases">
        <authorList>
            <person name="Kallberg Y."/>
            <person name="Tangrot J."/>
            <person name="Rosling A."/>
        </authorList>
    </citation>
    <scope>NUCLEOTIDE SEQUENCE</scope>
    <source>
        <strain evidence="1">28 12/20/2015</strain>
    </source>
</reference>
<evidence type="ECO:0000313" key="1">
    <source>
        <dbReference type="EMBL" id="CAG8469964.1"/>
    </source>
</evidence>
<keyword evidence="2" id="KW-1185">Reference proteome</keyword>
<accession>A0ACA9KH10</accession>
<feature type="non-terminal residue" evidence="1">
    <location>
        <position position="1"/>
    </location>
</feature>
<dbReference type="Proteomes" id="UP000789366">
    <property type="component" value="Unassembled WGS sequence"/>
</dbReference>
<sequence>ISGNILTVILEKLNELSEKINKINRRLSDMDERFLDSFDLAHQTDLQYIEM</sequence>
<dbReference type="EMBL" id="CAJVPW010000931">
    <property type="protein sequence ID" value="CAG8469964.1"/>
    <property type="molecule type" value="Genomic_DNA"/>
</dbReference>